<name>A0ACB8S096_9AGAM</name>
<dbReference type="Proteomes" id="UP000814033">
    <property type="component" value="Unassembled WGS sequence"/>
</dbReference>
<organism evidence="1 2">
    <name type="scientific">Auriscalpium vulgare</name>
    <dbReference type="NCBI Taxonomy" id="40419"/>
    <lineage>
        <taxon>Eukaryota</taxon>
        <taxon>Fungi</taxon>
        <taxon>Dikarya</taxon>
        <taxon>Basidiomycota</taxon>
        <taxon>Agaricomycotina</taxon>
        <taxon>Agaricomycetes</taxon>
        <taxon>Russulales</taxon>
        <taxon>Auriscalpiaceae</taxon>
        <taxon>Auriscalpium</taxon>
    </lineage>
</organism>
<gene>
    <name evidence="1" type="ORF">FA95DRAFT_1516272</name>
</gene>
<comment type="caution">
    <text evidence="1">The sequence shown here is derived from an EMBL/GenBank/DDBJ whole genome shotgun (WGS) entry which is preliminary data.</text>
</comment>
<sequence length="374" mass="39104">MYSPIAFFLVLFTLASISSAIPIAHRHRRSCTHHVVSPPPAASSSVVVKSSSTANNNLAASLSTSSSVAKPSSTSSTSPASNQSASPSVGSSLVKALFPASTGLHSFTTVAGASGALPLSDSTLRPSKEISSLSHAYVQSPGPDSKLAMQAHYSKGSWTFGAGTAGGFSMYASGPEALNDALTSAKEATFGYSVFFPEGFEFNMGGKLPGFYGGINPDVAATCSGGSRNPDCFSTRLMWRANGAGEVYTYLPSYDEPQFAANKKQCDIKPQSDCNPTYGASVGRGAFHFTPGQWTTVSQRVRLNDPGQANGEIELFANGQSVIHATGLIIADKATSRLHGMQIQTFFGGHTSPYASPKDQDAYFADFSVAVTEK</sequence>
<accession>A0ACB8S096</accession>
<keyword evidence="1" id="KW-0456">Lyase</keyword>
<reference evidence="1" key="2">
    <citation type="journal article" date="2022" name="New Phytol.">
        <title>Evolutionary transition to the ectomycorrhizal habit in the genomes of a hyperdiverse lineage of mushroom-forming fungi.</title>
        <authorList>
            <person name="Looney B."/>
            <person name="Miyauchi S."/>
            <person name="Morin E."/>
            <person name="Drula E."/>
            <person name="Courty P.E."/>
            <person name="Kohler A."/>
            <person name="Kuo A."/>
            <person name="LaButti K."/>
            <person name="Pangilinan J."/>
            <person name="Lipzen A."/>
            <person name="Riley R."/>
            <person name="Andreopoulos W."/>
            <person name="He G."/>
            <person name="Johnson J."/>
            <person name="Nolan M."/>
            <person name="Tritt A."/>
            <person name="Barry K.W."/>
            <person name="Grigoriev I.V."/>
            <person name="Nagy L.G."/>
            <person name="Hibbett D."/>
            <person name="Henrissat B."/>
            <person name="Matheny P.B."/>
            <person name="Labbe J."/>
            <person name="Martin F.M."/>
        </authorList>
    </citation>
    <scope>NUCLEOTIDE SEQUENCE</scope>
    <source>
        <strain evidence="1">FP105234-sp</strain>
    </source>
</reference>
<proteinExistence type="predicted"/>
<dbReference type="EMBL" id="MU275875">
    <property type="protein sequence ID" value="KAI0049290.1"/>
    <property type="molecule type" value="Genomic_DNA"/>
</dbReference>
<protein>
    <submittedName>
        <fullName evidence="1">Polysaccharide lyase family 14 protein</fullName>
    </submittedName>
</protein>
<feature type="non-terminal residue" evidence="1">
    <location>
        <position position="374"/>
    </location>
</feature>
<reference evidence="1" key="1">
    <citation type="submission" date="2021-02" db="EMBL/GenBank/DDBJ databases">
        <authorList>
            <consortium name="DOE Joint Genome Institute"/>
            <person name="Ahrendt S."/>
            <person name="Looney B.P."/>
            <person name="Miyauchi S."/>
            <person name="Morin E."/>
            <person name="Drula E."/>
            <person name="Courty P.E."/>
            <person name="Chicoki N."/>
            <person name="Fauchery L."/>
            <person name="Kohler A."/>
            <person name="Kuo A."/>
            <person name="Labutti K."/>
            <person name="Pangilinan J."/>
            <person name="Lipzen A."/>
            <person name="Riley R."/>
            <person name="Andreopoulos W."/>
            <person name="He G."/>
            <person name="Johnson J."/>
            <person name="Barry K.W."/>
            <person name="Grigoriev I.V."/>
            <person name="Nagy L."/>
            <person name="Hibbett D."/>
            <person name="Henrissat B."/>
            <person name="Matheny P.B."/>
            <person name="Labbe J."/>
            <person name="Martin F."/>
        </authorList>
    </citation>
    <scope>NUCLEOTIDE SEQUENCE</scope>
    <source>
        <strain evidence="1">FP105234-sp</strain>
    </source>
</reference>
<keyword evidence="2" id="KW-1185">Reference proteome</keyword>
<evidence type="ECO:0000313" key="1">
    <source>
        <dbReference type="EMBL" id="KAI0049290.1"/>
    </source>
</evidence>
<evidence type="ECO:0000313" key="2">
    <source>
        <dbReference type="Proteomes" id="UP000814033"/>
    </source>
</evidence>